<comment type="caution">
    <text evidence="2">The sequence shown here is derived from an EMBL/GenBank/DDBJ whole genome shotgun (WGS) entry which is preliminary data.</text>
</comment>
<name>A0A8K0D394_IGNLU</name>
<evidence type="ECO:0000313" key="2">
    <source>
        <dbReference type="EMBL" id="KAF2896411.1"/>
    </source>
</evidence>
<reference evidence="2" key="1">
    <citation type="submission" date="2019-08" db="EMBL/GenBank/DDBJ databases">
        <title>The genome of the North American firefly Photinus pyralis.</title>
        <authorList>
            <consortium name="Photinus pyralis genome working group"/>
            <person name="Fallon T.R."/>
            <person name="Sander Lower S.E."/>
            <person name="Weng J.-K."/>
        </authorList>
    </citation>
    <scope>NUCLEOTIDE SEQUENCE</scope>
    <source>
        <strain evidence="2">TRF0915ILg1</strain>
        <tissue evidence="2">Whole body</tissue>
    </source>
</reference>
<gene>
    <name evidence="2" type="ORF">ILUMI_09777</name>
</gene>
<keyword evidence="3" id="KW-1185">Reference proteome</keyword>
<accession>A0A8K0D394</accession>
<organism evidence="2 3">
    <name type="scientific">Ignelater luminosus</name>
    <name type="common">Cucubano</name>
    <name type="synonym">Pyrophorus luminosus</name>
    <dbReference type="NCBI Taxonomy" id="2038154"/>
    <lineage>
        <taxon>Eukaryota</taxon>
        <taxon>Metazoa</taxon>
        <taxon>Ecdysozoa</taxon>
        <taxon>Arthropoda</taxon>
        <taxon>Hexapoda</taxon>
        <taxon>Insecta</taxon>
        <taxon>Pterygota</taxon>
        <taxon>Neoptera</taxon>
        <taxon>Endopterygota</taxon>
        <taxon>Coleoptera</taxon>
        <taxon>Polyphaga</taxon>
        <taxon>Elateriformia</taxon>
        <taxon>Elateroidea</taxon>
        <taxon>Elateridae</taxon>
        <taxon>Agrypninae</taxon>
        <taxon>Pyrophorini</taxon>
        <taxon>Ignelater</taxon>
    </lineage>
</organism>
<protein>
    <submittedName>
        <fullName evidence="2">Uncharacterized protein</fullName>
    </submittedName>
</protein>
<proteinExistence type="predicted"/>
<feature type="compositionally biased region" description="Acidic residues" evidence="1">
    <location>
        <begin position="26"/>
        <end position="35"/>
    </location>
</feature>
<evidence type="ECO:0000256" key="1">
    <source>
        <dbReference type="SAM" id="MobiDB-lite"/>
    </source>
</evidence>
<dbReference type="Proteomes" id="UP000801492">
    <property type="component" value="Unassembled WGS sequence"/>
</dbReference>
<sequence length="127" mass="14802">MITEEEKWIKHFSELYEDEKTVRPEADDEQIEETTDLEKLPENEEMVQRDNHVMPCNVIHGTSNSGCIKQQQLEFIAAKRKHYLRKVPHASTNYMGELKRLKGAYGAWFSGTGTRPPLSLLYYLMLV</sequence>
<evidence type="ECO:0000313" key="3">
    <source>
        <dbReference type="Proteomes" id="UP000801492"/>
    </source>
</evidence>
<feature type="region of interest" description="Disordered" evidence="1">
    <location>
        <begin position="19"/>
        <end position="44"/>
    </location>
</feature>
<dbReference type="EMBL" id="VTPC01005147">
    <property type="protein sequence ID" value="KAF2896411.1"/>
    <property type="molecule type" value="Genomic_DNA"/>
</dbReference>
<dbReference type="AlphaFoldDB" id="A0A8K0D394"/>